<dbReference type="PANTHER" id="PTHR22854">
    <property type="entry name" value="TRYPTOPHAN BIOSYNTHESIS PROTEIN"/>
    <property type="match status" value="1"/>
</dbReference>
<dbReference type="CDD" id="cd00331">
    <property type="entry name" value="IGPS"/>
    <property type="match status" value="1"/>
</dbReference>
<dbReference type="InterPro" id="IPR045186">
    <property type="entry name" value="Indole-3-glycerol_P_synth"/>
</dbReference>
<comment type="catalytic activity">
    <reaction evidence="1">
        <text>1-(2-carboxyphenylamino)-1-deoxy-D-ribulose 5-phosphate + H(+) = (1S,2R)-1-C-(indol-3-yl)glycerol 3-phosphate + CO2 + H2O</text>
        <dbReference type="Rhea" id="RHEA:23476"/>
        <dbReference type="ChEBI" id="CHEBI:15377"/>
        <dbReference type="ChEBI" id="CHEBI:15378"/>
        <dbReference type="ChEBI" id="CHEBI:16526"/>
        <dbReference type="ChEBI" id="CHEBI:58613"/>
        <dbReference type="ChEBI" id="CHEBI:58866"/>
        <dbReference type="EC" id="4.1.1.48"/>
    </reaction>
</comment>
<dbReference type="NCBIfam" id="NF001377">
    <property type="entry name" value="PRK00278.2-4"/>
    <property type="match status" value="1"/>
</dbReference>
<keyword evidence="4" id="KW-0028">Amino-acid biosynthesis</keyword>
<dbReference type="EC" id="4.1.1.48" evidence="3"/>
<dbReference type="SUPFAM" id="SSF51366">
    <property type="entry name" value="Ribulose-phoshate binding barrel"/>
    <property type="match status" value="1"/>
</dbReference>
<dbReference type="InterPro" id="IPR001468">
    <property type="entry name" value="Indole-3-GlycerolPSynthase_CS"/>
</dbReference>
<evidence type="ECO:0000256" key="1">
    <source>
        <dbReference type="ARBA" id="ARBA00001633"/>
    </source>
</evidence>
<dbReference type="InterPro" id="IPR013785">
    <property type="entry name" value="Aldolase_TIM"/>
</dbReference>
<comment type="pathway">
    <text evidence="2">Amino-acid biosynthesis; L-tryptophan biosynthesis; L-tryptophan from chorismate: step 4/5.</text>
</comment>
<reference evidence="11" key="1">
    <citation type="submission" date="2025-08" db="UniProtKB">
        <authorList>
            <consortium name="RefSeq"/>
        </authorList>
    </citation>
    <scope>IDENTIFICATION</scope>
</reference>
<evidence type="ECO:0000259" key="9">
    <source>
        <dbReference type="Pfam" id="PF00218"/>
    </source>
</evidence>
<dbReference type="RefSeq" id="XP_039126380.1">
    <property type="nucleotide sequence ID" value="XM_039270446.1"/>
</dbReference>
<dbReference type="Gene3D" id="3.20.20.70">
    <property type="entry name" value="Aldolase class I"/>
    <property type="match status" value="1"/>
</dbReference>
<evidence type="ECO:0000256" key="3">
    <source>
        <dbReference type="ARBA" id="ARBA00012362"/>
    </source>
</evidence>
<dbReference type="InterPro" id="IPR011060">
    <property type="entry name" value="RibuloseP-bd_barrel"/>
</dbReference>
<dbReference type="GO" id="GO:0000162">
    <property type="term" value="P:L-tryptophan biosynthetic process"/>
    <property type="evidence" value="ECO:0007669"/>
    <property type="project" value="UniProtKB-KW"/>
</dbReference>
<dbReference type="GeneID" id="120262350"/>
<keyword evidence="5" id="KW-0210">Decarboxylase</keyword>
<keyword evidence="6" id="KW-0822">Tryptophan biosynthesis</keyword>
<dbReference type="HAMAP" id="MF_00134_B">
    <property type="entry name" value="IGPS_B"/>
    <property type="match status" value="1"/>
</dbReference>
<dbReference type="InterPro" id="IPR013798">
    <property type="entry name" value="Indole-3-glycerol_P_synth_dom"/>
</dbReference>
<evidence type="ECO:0000256" key="5">
    <source>
        <dbReference type="ARBA" id="ARBA00022793"/>
    </source>
</evidence>
<feature type="domain" description="Indole-3-glycerol phosphate synthase" evidence="9">
    <location>
        <begin position="115"/>
        <end position="377"/>
    </location>
</feature>
<keyword evidence="8" id="KW-0456">Lyase</keyword>
<dbReference type="GO" id="GO:0004425">
    <property type="term" value="F:indole-3-glycerol-phosphate synthase activity"/>
    <property type="evidence" value="ECO:0007669"/>
    <property type="project" value="UniProtKB-EC"/>
</dbReference>
<name>A0AB40BH21_DIOCR</name>
<dbReference type="PANTHER" id="PTHR22854:SF2">
    <property type="entry name" value="INDOLE-3-GLYCEROL-PHOSPHATE SYNTHASE"/>
    <property type="match status" value="1"/>
</dbReference>
<accession>A0AB40BH21</accession>
<keyword evidence="7" id="KW-0057">Aromatic amino acid biosynthesis</keyword>
<dbReference type="GO" id="GO:0004640">
    <property type="term" value="F:phosphoribosylanthranilate isomerase activity"/>
    <property type="evidence" value="ECO:0007669"/>
    <property type="project" value="TreeGrafter"/>
</dbReference>
<evidence type="ECO:0000256" key="2">
    <source>
        <dbReference type="ARBA" id="ARBA00004696"/>
    </source>
</evidence>
<evidence type="ECO:0000313" key="10">
    <source>
        <dbReference type="Proteomes" id="UP001515500"/>
    </source>
</evidence>
<organism evidence="10 11">
    <name type="scientific">Dioscorea cayennensis subsp. rotundata</name>
    <name type="common">White Guinea yam</name>
    <name type="synonym">Dioscorea rotundata</name>
    <dbReference type="NCBI Taxonomy" id="55577"/>
    <lineage>
        <taxon>Eukaryota</taxon>
        <taxon>Viridiplantae</taxon>
        <taxon>Streptophyta</taxon>
        <taxon>Embryophyta</taxon>
        <taxon>Tracheophyta</taxon>
        <taxon>Spermatophyta</taxon>
        <taxon>Magnoliopsida</taxon>
        <taxon>Liliopsida</taxon>
        <taxon>Dioscoreales</taxon>
        <taxon>Dioscoreaceae</taxon>
        <taxon>Dioscorea</taxon>
    </lineage>
</organism>
<evidence type="ECO:0000256" key="6">
    <source>
        <dbReference type="ARBA" id="ARBA00022822"/>
    </source>
</evidence>
<evidence type="ECO:0000256" key="4">
    <source>
        <dbReference type="ARBA" id="ARBA00022605"/>
    </source>
</evidence>
<evidence type="ECO:0000256" key="8">
    <source>
        <dbReference type="ARBA" id="ARBA00023239"/>
    </source>
</evidence>
<protein>
    <recommendedName>
        <fullName evidence="3">indole-3-glycerol-phosphate synthase</fullName>
        <ecNumber evidence="3">4.1.1.48</ecNumber>
    </recommendedName>
</protein>
<sequence>MEGLSLGANSRFRVLVPGIASSKCGEIRPSRDLDPRILGRSHNLAPLCCTRGQEVTNDESSRGAYASNYLADSVEAMEWESGTSLEDIAAKQGIRIRRRPPINSGSEESAPRNILEKIIWTKDVEVSQLKEEKPLSLLNEALEDAPPARDFVGALKASYQRTNMPALIAEVKKASPSRGVLRQDFDPVQIAKAYERNGAACLSILTDEKYFQGSFENLQLVREAGVKCPLLCKEFIIDPWQIYYARLKGADAVLLIAGVLTDLDIKLMIMVCKKLGMVALVEVHDEVEMDRVLRIDGVQLIGINNRNLETFEVDISNTKKLLEGDRGKTIHAKGIIVVGESGLFTPENISYVQDAGVRAVLVGESLIKQTDPGKAITGLFGKDISL</sequence>
<dbReference type="AlphaFoldDB" id="A0AB40BH21"/>
<evidence type="ECO:0000313" key="11">
    <source>
        <dbReference type="RefSeq" id="XP_039126380.1"/>
    </source>
</evidence>
<proteinExistence type="inferred from homology"/>
<evidence type="ECO:0000256" key="7">
    <source>
        <dbReference type="ARBA" id="ARBA00023141"/>
    </source>
</evidence>
<dbReference type="PROSITE" id="PS00614">
    <property type="entry name" value="IGPS"/>
    <property type="match status" value="1"/>
</dbReference>
<gene>
    <name evidence="11" type="primary">LOC120262350</name>
</gene>
<dbReference type="NCBIfam" id="NF001372">
    <property type="entry name" value="PRK00278.1-4"/>
    <property type="match status" value="1"/>
</dbReference>
<keyword evidence="10" id="KW-1185">Reference proteome</keyword>
<dbReference type="Pfam" id="PF00218">
    <property type="entry name" value="IGPS"/>
    <property type="match status" value="1"/>
</dbReference>
<dbReference type="FunFam" id="3.20.20.70:FF:000146">
    <property type="entry name" value="Indole-3-glycerol phosphate synthase chloroplastic"/>
    <property type="match status" value="1"/>
</dbReference>
<dbReference type="Proteomes" id="UP001515500">
    <property type="component" value="Chromosome 5"/>
</dbReference>